<reference evidence="1" key="1">
    <citation type="submission" date="2022-09" db="EMBL/GenBank/DDBJ databases">
        <title>Aureispira anguillicida sp. nov., isolated from Leptocephalus of Japanese eel Anguilla japonica.</title>
        <authorList>
            <person name="Yuasa K."/>
            <person name="Mekata T."/>
            <person name="Ikunari K."/>
        </authorList>
    </citation>
    <scope>NUCLEOTIDE SEQUENCE</scope>
    <source>
        <strain evidence="1">EL160426</strain>
    </source>
</reference>
<dbReference type="EMBL" id="AP026867">
    <property type="protein sequence ID" value="BDS11246.1"/>
    <property type="molecule type" value="Genomic_DNA"/>
</dbReference>
<sequence>MLEGYFFTVYFSSIYLWQNINWQEEKIPSIMVFDGLF</sequence>
<keyword evidence="2" id="KW-1185">Reference proteome</keyword>
<evidence type="ECO:0000313" key="1">
    <source>
        <dbReference type="EMBL" id="BDS11246.1"/>
    </source>
</evidence>
<accession>A0A916DT58</accession>
<organism evidence="1 2">
    <name type="scientific">Aureispira anguillae</name>
    <dbReference type="NCBI Taxonomy" id="2864201"/>
    <lineage>
        <taxon>Bacteria</taxon>
        <taxon>Pseudomonadati</taxon>
        <taxon>Bacteroidota</taxon>
        <taxon>Saprospiria</taxon>
        <taxon>Saprospirales</taxon>
        <taxon>Saprospiraceae</taxon>
        <taxon>Aureispira</taxon>
    </lineage>
</organism>
<name>A0A916DT58_9BACT</name>
<gene>
    <name evidence="1" type="ORF">AsAng_0019580</name>
</gene>
<protein>
    <submittedName>
        <fullName evidence="1">Uncharacterized protein</fullName>
    </submittedName>
</protein>
<dbReference type="KEGG" id="aup:AsAng_0019580"/>
<dbReference type="Proteomes" id="UP001060919">
    <property type="component" value="Chromosome"/>
</dbReference>
<proteinExistence type="predicted"/>
<evidence type="ECO:0000313" key="2">
    <source>
        <dbReference type="Proteomes" id="UP001060919"/>
    </source>
</evidence>
<dbReference type="AlphaFoldDB" id="A0A916DT58"/>